<evidence type="ECO:0000256" key="1">
    <source>
        <dbReference type="ARBA" id="ARBA00004141"/>
    </source>
</evidence>
<dbReference type="SUPFAM" id="SSF51735">
    <property type="entry name" value="NAD(P)-binding Rossmann-fold domains"/>
    <property type="match status" value="1"/>
</dbReference>
<dbReference type="PANTHER" id="PTHR42751">
    <property type="entry name" value="SODIUM/HYDROGEN EXCHANGER FAMILY/TRKA DOMAIN PROTEIN"/>
    <property type="match status" value="1"/>
</dbReference>
<dbReference type="Pfam" id="PF00999">
    <property type="entry name" value="Na_H_Exchanger"/>
    <property type="match status" value="1"/>
</dbReference>
<keyword evidence="4" id="KW-0406">Ion transport</keyword>
<feature type="domain" description="RCK N-terminal" evidence="9">
    <location>
        <begin position="412"/>
        <end position="529"/>
    </location>
</feature>
<dbReference type="InterPro" id="IPR006037">
    <property type="entry name" value="RCK_C"/>
</dbReference>
<dbReference type="PROSITE" id="PS51201">
    <property type="entry name" value="RCK_N"/>
    <property type="match status" value="1"/>
</dbReference>
<dbReference type="GO" id="GO:1902600">
    <property type="term" value="P:proton transmembrane transport"/>
    <property type="evidence" value="ECO:0007669"/>
    <property type="project" value="InterPro"/>
</dbReference>
<evidence type="ECO:0000256" key="7">
    <source>
        <dbReference type="ARBA" id="ARBA00023136"/>
    </source>
</evidence>
<evidence type="ECO:0000256" key="5">
    <source>
        <dbReference type="ARBA" id="ARBA00022692"/>
    </source>
</evidence>
<evidence type="ECO:0000259" key="9">
    <source>
        <dbReference type="PROSITE" id="PS51201"/>
    </source>
</evidence>
<dbReference type="InterPro" id="IPR036291">
    <property type="entry name" value="NAD(P)-bd_dom_sf"/>
</dbReference>
<dbReference type="EMBL" id="CP120682">
    <property type="protein sequence ID" value="WKN34525.1"/>
    <property type="molecule type" value="Genomic_DNA"/>
</dbReference>
<dbReference type="Gene3D" id="3.40.50.720">
    <property type="entry name" value="NAD(P)-binding Rossmann-like Domain"/>
    <property type="match status" value="1"/>
</dbReference>
<evidence type="ECO:0000259" key="10">
    <source>
        <dbReference type="PROSITE" id="PS51202"/>
    </source>
</evidence>
<dbReference type="InterPro" id="IPR003148">
    <property type="entry name" value="RCK_N"/>
</dbReference>
<keyword evidence="4" id="KW-0633">Potassium transport</keyword>
<dbReference type="GO" id="GO:0008324">
    <property type="term" value="F:monoatomic cation transmembrane transporter activity"/>
    <property type="evidence" value="ECO:0007669"/>
    <property type="project" value="InterPro"/>
</dbReference>
<dbReference type="PANTHER" id="PTHR42751:SF3">
    <property type="entry name" value="SODIUM_GLUTAMATE SYMPORTER"/>
    <property type="match status" value="1"/>
</dbReference>
<dbReference type="GO" id="GO:0016020">
    <property type="term" value="C:membrane"/>
    <property type="evidence" value="ECO:0007669"/>
    <property type="project" value="UniProtKB-SubCell"/>
</dbReference>
<keyword evidence="7 8" id="KW-0472">Membrane</keyword>
<name>A0AA49JF20_9BACT</name>
<evidence type="ECO:0000256" key="3">
    <source>
        <dbReference type="ARBA" id="ARBA00022448"/>
    </source>
</evidence>
<dbReference type="Gene3D" id="1.20.1530.20">
    <property type="match status" value="1"/>
</dbReference>
<feature type="transmembrane region" description="Helical" evidence="8">
    <location>
        <begin position="86"/>
        <end position="106"/>
    </location>
</feature>
<keyword evidence="6 8" id="KW-1133">Transmembrane helix</keyword>
<dbReference type="Gene3D" id="3.30.70.1450">
    <property type="entry name" value="Regulator of K+ conductance, C-terminal domain"/>
    <property type="match status" value="1"/>
</dbReference>
<gene>
    <name evidence="11" type="ORF">K4G66_19305</name>
</gene>
<evidence type="ECO:0000256" key="2">
    <source>
        <dbReference type="ARBA" id="ARBA00005551"/>
    </source>
</evidence>
<accession>A0AA49JF20</accession>
<evidence type="ECO:0000256" key="6">
    <source>
        <dbReference type="ARBA" id="ARBA00022989"/>
    </source>
</evidence>
<feature type="transmembrane region" description="Helical" evidence="8">
    <location>
        <begin position="270"/>
        <end position="289"/>
    </location>
</feature>
<proteinExistence type="inferred from homology"/>
<feature type="domain" description="RCK C-terminal" evidence="10">
    <location>
        <begin position="576"/>
        <end position="661"/>
    </location>
</feature>
<dbReference type="GO" id="GO:0006813">
    <property type="term" value="P:potassium ion transport"/>
    <property type="evidence" value="ECO:0007669"/>
    <property type="project" value="UniProtKB-KW"/>
</dbReference>
<organism evidence="11">
    <name type="scientific">Roseihalotalea indica</name>
    <dbReference type="NCBI Taxonomy" id="2867963"/>
    <lineage>
        <taxon>Bacteria</taxon>
        <taxon>Pseudomonadati</taxon>
        <taxon>Bacteroidota</taxon>
        <taxon>Cytophagia</taxon>
        <taxon>Cytophagales</taxon>
        <taxon>Catalimonadaceae</taxon>
        <taxon>Roseihalotalea</taxon>
    </lineage>
</organism>
<feature type="transmembrane region" description="Helical" evidence="8">
    <location>
        <begin position="31"/>
        <end position="49"/>
    </location>
</feature>
<comment type="subcellular location">
    <subcellularLocation>
        <location evidence="1">Membrane</location>
        <topology evidence="1">Multi-pass membrane protein</topology>
    </subcellularLocation>
</comment>
<evidence type="ECO:0000256" key="8">
    <source>
        <dbReference type="SAM" id="Phobius"/>
    </source>
</evidence>
<evidence type="ECO:0000256" key="4">
    <source>
        <dbReference type="ARBA" id="ARBA00022538"/>
    </source>
</evidence>
<dbReference type="AlphaFoldDB" id="A0AA49JF20"/>
<feature type="transmembrane region" description="Helical" evidence="8">
    <location>
        <begin position="55"/>
        <end position="74"/>
    </location>
</feature>
<dbReference type="PROSITE" id="PS51202">
    <property type="entry name" value="RCK_C"/>
    <property type="match status" value="1"/>
</dbReference>
<feature type="transmembrane region" description="Helical" evidence="8">
    <location>
        <begin position="295"/>
        <end position="317"/>
    </location>
</feature>
<feature type="transmembrane region" description="Helical" evidence="8">
    <location>
        <begin position="112"/>
        <end position="135"/>
    </location>
</feature>
<feature type="transmembrane region" description="Helical" evidence="8">
    <location>
        <begin position="324"/>
        <end position="346"/>
    </location>
</feature>
<keyword evidence="3" id="KW-0813">Transport</keyword>
<dbReference type="InterPro" id="IPR038770">
    <property type="entry name" value="Na+/solute_symporter_sf"/>
</dbReference>
<sequence>MEIPILTDIVIILGASVIVIYLFQRMKLPTILGYLMTGALVGPYALGLITVSHEVGVMAEIGVILLLFVIGMEFSLKNLTAIKNSVFIGGAAQVGLTIFVTTLVAISTGYALNAAIFIGFVFSLSSTAIVLKLLQERSEINAPHGKIALAILIFQDIIVVPMVLLTPVLSGQTGNVWLVVGEMLLKTGTVVVIVLFGARYLVPYLLHEVAKTRSRELFILFVVVICFAVAWVTSSLGLSLALGAFLAGLVISESDYSYQATSLVIPFREIFTSFFFVSIGMLLDISFLIDHLLMVLGMLVLVILVKALIVGAVALLLRYPLRTALLTGLSLFQIGEFAFILSKVGMDYGLMSEEVYQYFLSLSILSMVLTPFVIQYSEAISGLFIKSNILKKISKPGGMPSNLTEAQTKPYENHTIIIGYGVNGRNVAQAARFANIPYVIIEVNADTVQRERAKGEPILFGDATQHFILEHVHVYRARVAIVAISDPSATRAVISSIRSICLTVHVIVRTRFVHEVAEQLRLGASEVIPEEFETSVEIFSRLLHQYLVPQDEIEHFVQNIRSDNYEMLRPREMSYKGIAPVTLPNMNIASLRVQNSNQEVVERTISESEIRSRFGVNVLAIQRNDDYLSHIKADTTIRQNDILFLAGTPKDIARFHEIIKG</sequence>
<dbReference type="Pfam" id="PF02254">
    <property type="entry name" value="TrkA_N"/>
    <property type="match status" value="1"/>
</dbReference>
<dbReference type="SUPFAM" id="SSF116726">
    <property type="entry name" value="TrkA C-terminal domain-like"/>
    <property type="match status" value="1"/>
</dbReference>
<feature type="transmembrane region" description="Helical" evidence="8">
    <location>
        <begin position="217"/>
        <end position="234"/>
    </location>
</feature>
<evidence type="ECO:0000313" key="11">
    <source>
        <dbReference type="EMBL" id="WKN34525.1"/>
    </source>
</evidence>
<feature type="transmembrane region" description="Helical" evidence="8">
    <location>
        <begin position="176"/>
        <end position="196"/>
    </location>
</feature>
<reference evidence="11" key="2">
    <citation type="journal article" date="2024" name="Antonie Van Leeuwenhoek">
        <title>Roseihalotalea indica gen. nov., sp. nov., a halophilic Bacteroidetes from mesopelagic Southwest Indian Ocean with higher carbohydrate metabolic potential.</title>
        <authorList>
            <person name="Chen B."/>
            <person name="Zhang M."/>
            <person name="Lin D."/>
            <person name="Ye J."/>
            <person name="Tang K."/>
        </authorList>
    </citation>
    <scope>NUCLEOTIDE SEQUENCE</scope>
    <source>
        <strain evidence="11">TK19036</strain>
    </source>
</reference>
<dbReference type="Pfam" id="PF02080">
    <property type="entry name" value="TrkA_C"/>
    <property type="match status" value="1"/>
</dbReference>
<keyword evidence="5 8" id="KW-0812">Transmembrane</keyword>
<feature type="transmembrane region" description="Helical" evidence="8">
    <location>
        <begin position="358"/>
        <end position="385"/>
    </location>
</feature>
<dbReference type="InterPro" id="IPR006153">
    <property type="entry name" value="Cation/H_exchanger_TM"/>
</dbReference>
<reference evidence="11" key="1">
    <citation type="journal article" date="2023" name="Comput. Struct. Biotechnol. J.">
        <title>Discovery of a novel marine Bacteroidetes with a rich repertoire of carbohydrate-active enzymes.</title>
        <authorList>
            <person name="Chen B."/>
            <person name="Liu G."/>
            <person name="Chen Q."/>
            <person name="Wang H."/>
            <person name="Liu L."/>
            <person name="Tang K."/>
        </authorList>
    </citation>
    <scope>NUCLEOTIDE SEQUENCE</scope>
    <source>
        <strain evidence="11">TK19036</strain>
    </source>
</reference>
<protein>
    <submittedName>
        <fullName evidence="11">Cation:proton antiporter</fullName>
    </submittedName>
</protein>
<keyword evidence="4" id="KW-0630">Potassium</keyword>
<feature type="transmembrane region" description="Helical" evidence="8">
    <location>
        <begin position="6"/>
        <end position="24"/>
    </location>
</feature>
<feature type="transmembrane region" description="Helical" evidence="8">
    <location>
        <begin position="147"/>
        <end position="170"/>
    </location>
</feature>
<dbReference type="InterPro" id="IPR036721">
    <property type="entry name" value="RCK_C_sf"/>
</dbReference>
<comment type="similarity">
    <text evidence="2">Belongs to the monovalent cation:proton antiporter 2 (CPA2) transporter (TC 2.A.37) family.</text>
</comment>
<dbReference type="GO" id="GO:0015297">
    <property type="term" value="F:antiporter activity"/>
    <property type="evidence" value="ECO:0007669"/>
    <property type="project" value="InterPro"/>
</dbReference>